<reference evidence="2" key="2">
    <citation type="journal article" date="2018" name="Genome Announc.">
        <title>First Report of a Complete Genome Sequence of White spot syndrome virus from India.</title>
        <authorList>
            <person name="Vinaya Kumar K."/>
            <person name="Shekhar M.S."/>
            <person name="Otta S.K."/>
            <person name="Karthic K."/>
            <person name="Ashok Kumar J."/>
            <person name="Gopikrishna G."/>
            <person name="Vijayan K.K."/>
        </authorList>
    </citation>
    <scope>NUCLEOTIDE SEQUENCE</scope>
    <source>
        <strain evidence="2">IN_AP4RU</strain>
    </source>
</reference>
<accession>A0A2I6SBZ1</accession>
<sequence>MAYNNNNGMDFDEDVPDNDEDEGCLPLQEENATTLALSNFPMIMIEP</sequence>
<dbReference type="Proteomes" id="UP000267352">
    <property type="component" value="Segment"/>
</dbReference>
<evidence type="ECO:0000313" key="2">
    <source>
        <dbReference type="EMBL" id="AUO15069.1"/>
    </source>
</evidence>
<protein>
    <submittedName>
        <fullName evidence="2">WSSV259</fullName>
    </submittedName>
</protein>
<organism evidence="2">
    <name type="scientific">White spot syndrome virus</name>
    <dbReference type="NCBI Taxonomy" id="342409"/>
    <lineage>
        <taxon>Viruses</taxon>
        <taxon>Viruses incertae sedis</taxon>
        <taxon>Naldaviricetes</taxon>
        <taxon>Nimaviridae</taxon>
        <taxon>Whispovirus</taxon>
    </lineage>
</organism>
<evidence type="ECO:0000256" key="1">
    <source>
        <dbReference type="SAM" id="MobiDB-lite"/>
    </source>
</evidence>
<feature type="compositionally biased region" description="Acidic residues" evidence="1">
    <location>
        <begin position="10"/>
        <end position="23"/>
    </location>
</feature>
<feature type="region of interest" description="Disordered" evidence="1">
    <location>
        <begin position="1"/>
        <end position="24"/>
    </location>
</feature>
<dbReference type="EMBL" id="MG702567">
    <property type="protein sequence ID" value="AUO15069.1"/>
    <property type="molecule type" value="Genomic_DNA"/>
</dbReference>
<proteinExistence type="predicted"/>
<name>A0A2I6SBZ1_9VIRU</name>
<reference evidence="2" key="1">
    <citation type="submission" date="2017-12" db="EMBL/GenBank/DDBJ databases">
        <authorList>
            <person name="Katneni V.K."/>
            <person name="Shekhar M.S."/>
            <person name="Otta S.K."/>
            <person name="Karthic K."/>
            <person name="Jangam A.K."/>
            <person name="Gopikrishna G."/>
            <person name="Vijayan K.K."/>
        </authorList>
    </citation>
    <scope>NUCLEOTIDE SEQUENCE [LARGE SCALE GENOMIC DNA]</scope>
    <source>
        <strain evidence="2">IN_AP4RU</strain>
    </source>
</reference>